<dbReference type="PANTHER" id="PTHR10443">
    <property type="entry name" value="MICROSOMAL DIPEPTIDASE"/>
    <property type="match status" value="1"/>
</dbReference>
<dbReference type="Gene3D" id="3.20.20.140">
    <property type="entry name" value="Metal-dependent hydrolases"/>
    <property type="match status" value="1"/>
</dbReference>
<dbReference type="PROSITE" id="PS51365">
    <property type="entry name" value="RENAL_DIPEPTIDASE_2"/>
    <property type="match status" value="1"/>
</dbReference>
<evidence type="ECO:0000313" key="1">
    <source>
        <dbReference type="EMBL" id="RED17450.1"/>
    </source>
</evidence>
<dbReference type="SUPFAM" id="SSF51556">
    <property type="entry name" value="Metallo-dependent hydrolases"/>
    <property type="match status" value="1"/>
</dbReference>
<dbReference type="InterPro" id="IPR032466">
    <property type="entry name" value="Metal_Hydrolase"/>
</dbReference>
<reference evidence="1 2" key="1">
    <citation type="submission" date="2018-07" db="EMBL/GenBank/DDBJ databases">
        <title>Genomic Encyclopedia of Type Strains, Phase IV (KMG-IV): sequencing the most valuable type-strain genomes for metagenomic binning, comparative biology and taxonomic classification.</title>
        <authorList>
            <person name="Goeker M."/>
        </authorList>
    </citation>
    <scope>NUCLEOTIDE SEQUENCE [LARGE SCALE GENOMIC DNA]</scope>
    <source>
        <strain evidence="1 2">DSM 26725</strain>
    </source>
</reference>
<evidence type="ECO:0000313" key="2">
    <source>
        <dbReference type="Proteomes" id="UP000256310"/>
    </source>
</evidence>
<dbReference type="OrthoDB" id="9804920at2"/>
<protein>
    <submittedName>
        <fullName evidence="1">Membrane dipeptidase</fullName>
    </submittedName>
</protein>
<dbReference type="Gene3D" id="1.10.287.650">
    <property type="entry name" value="L27 domain"/>
    <property type="match status" value="1"/>
</dbReference>
<dbReference type="RefSeq" id="WP_116236720.1">
    <property type="nucleotide sequence ID" value="NZ_QRDP01000004.1"/>
</dbReference>
<dbReference type="GO" id="GO:0006508">
    <property type="term" value="P:proteolysis"/>
    <property type="evidence" value="ECO:0007669"/>
    <property type="project" value="InterPro"/>
</dbReference>
<keyword evidence="2" id="KW-1185">Reference proteome</keyword>
<dbReference type="GO" id="GO:0070573">
    <property type="term" value="F:metallodipeptidase activity"/>
    <property type="evidence" value="ECO:0007669"/>
    <property type="project" value="InterPro"/>
</dbReference>
<organism evidence="1 2">
    <name type="scientific">Parasphingopyxis lamellibrachiae</name>
    <dbReference type="NCBI Taxonomy" id="680125"/>
    <lineage>
        <taxon>Bacteria</taxon>
        <taxon>Pseudomonadati</taxon>
        <taxon>Pseudomonadota</taxon>
        <taxon>Alphaproteobacteria</taxon>
        <taxon>Sphingomonadales</taxon>
        <taxon>Sphingomonadaceae</taxon>
        <taxon>Parasphingopyxis</taxon>
    </lineage>
</organism>
<dbReference type="AlphaFoldDB" id="A0A3D9FI36"/>
<dbReference type="Pfam" id="PF01244">
    <property type="entry name" value="Peptidase_M19"/>
    <property type="match status" value="1"/>
</dbReference>
<accession>A0A3D9FI36</accession>
<dbReference type="CDD" id="cd01301">
    <property type="entry name" value="rDP_like"/>
    <property type="match status" value="1"/>
</dbReference>
<gene>
    <name evidence="1" type="ORF">DFR46_2497</name>
</gene>
<name>A0A3D9FI36_9SPHN</name>
<proteinExistence type="predicted"/>
<dbReference type="EMBL" id="QRDP01000004">
    <property type="protein sequence ID" value="RED17450.1"/>
    <property type="molecule type" value="Genomic_DNA"/>
</dbReference>
<dbReference type="Proteomes" id="UP000256310">
    <property type="component" value="Unassembled WGS sequence"/>
</dbReference>
<dbReference type="PANTHER" id="PTHR10443:SF12">
    <property type="entry name" value="DIPEPTIDASE"/>
    <property type="match status" value="1"/>
</dbReference>
<comment type="caution">
    <text evidence="1">The sequence shown here is derived from an EMBL/GenBank/DDBJ whole genome shotgun (WGS) entry which is preliminary data.</text>
</comment>
<dbReference type="InterPro" id="IPR008257">
    <property type="entry name" value="Pept_M19"/>
</dbReference>
<sequence>MRGFGIGLGGIALAMGAVSAPLPAQEAASNIQEPAAVHNRLLTLDTHLDTPLHMMRPGWDIAERHDYITDNSQVDVPRMIEGGLDGGFFVIWTPQGELTEQGYAGAAAMAEARQQSILAMIAANPETVERADRADDAARIAATGRRFVYQSIENSYPLGEDIGALQRFYDNGVRMVGPVHSSTNQFADSATGEERWGGLSPLGRELVAEMNRLGIIVDGSHASDAAFDQMLELSATPIILSHSGPKTAFDHPRNLDDARIARLAETGGVISVNSIYLAPRGSSPEWEAIGARFMEMFAEDPEVQAAYVRDLRALEAVTPREDSDFEMYMASLLHLIAVAGVDHVGFGADWDGGGGVEGMRDITALPRVTARLLAAGHSEEDLAKMWSGNVLRLLRTAETHSAALVD</sequence>